<dbReference type="Gene3D" id="2.160.20.10">
    <property type="entry name" value="Single-stranded right-handed beta-helix, Pectin lyase-like"/>
    <property type="match status" value="1"/>
</dbReference>
<protein>
    <submittedName>
        <fullName evidence="12">Cell surface hyaluronidase (Cell migration-inducing hyaluronidase 2) (Transmembrane protein 2)</fullName>
    </submittedName>
</protein>
<keyword evidence="6" id="KW-1133">Transmembrane helix</keyword>
<dbReference type="PANTHER" id="PTHR46769">
    <property type="entry name" value="POLYCYSTIC KIDNEY AND HEPATIC DISEASE 1 (AUTOSOMAL RECESSIVE)-LIKE 1"/>
    <property type="match status" value="1"/>
</dbReference>
<evidence type="ECO:0000256" key="5">
    <source>
        <dbReference type="ARBA" id="ARBA00022729"/>
    </source>
</evidence>
<keyword evidence="5 9" id="KW-0732">Signal</keyword>
<reference evidence="12 13" key="1">
    <citation type="submission" date="2024-02" db="EMBL/GenBank/DDBJ databases">
        <authorList>
            <person name="Chen Y."/>
            <person name="Shah S."/>
            <person name="Dougan E. K."/>
            <person name="Thang M."/>
            <person name="Chan C."/>
        </authorList>
    </citation>
    <scope>NUCLEOTIDE SEQUENCE [LARGE SCALE GENOMIC DNA]</scope>
</reference>
<evidence type="ECO:0000256" key="7">
    <source>
        <dbReference type="ARBA" id="ARBA00023136"/>
    </source>
</evidence>
<evidence type="ECO:0000259" key="10">
    <source>
        <dbReference type="PROSITE" id="PS50948"/>
    </source>
</evidence>
<dbReference type="SUPFAM" id="SSF51126">
    <property type="entry name" value="Pectin lyase-like"/>
    <property type="match status" value="1"/>
</dbReference>
<dbReference type="InterPro" id="IPR003609">
    <property type="entry name" value="Pan_app"/>
</dbReference>
<dbReference type="PANTHER" id="PTHR46769:SF2">
    <property type="entry name" value="FIBROCYSTIN-L ISOFORM 2 PRECURSOR-RELATED"/>
    <property type="match status" value="1"/>
</dbReference>
<evidence type="ECO:0000313" key="13">
    <source>
        <dbReference type="Proteomes" id="UP001642464"/>
    </source>
</evidence>
<accession>A0ABP0N1M1</accession>
<name>A0ABP0N1M1_9DINO</name>
<keyword evidence="8" id="KW-0325">Glycoprotein</keyword>
<dbReference type="SMART" id="SM01225">
    <property type="entry name" value="G8"/>
    <property type="match status" value="1"/>
</dbReference>
<evidence type="ECO:0000313" key="12">
    <source>
        <dbReference type="EMBL" id="CAK9057672.1"/>
    </source>
</evidence>
<comment type="subcellular location">
    <subcellularLocation>
        <location evidence="2">Cell membrane</location>
    </subcellularLocation>
    <subcellularLocation>
        <location evidence="1">Membrane</location>
        <topology evidence="1">Single-pass membrane protein</topology>
    </subcellularLocation>
</comment>
<organism evidence="12 13">
    <name type="scientific">Durusdinium trenchii</name>
    <dbReference type="NCBI Taxonomy" id="1381693"/>
    <lineage>
        <taxon>Eukaryota</taxon>
        <taxon>Sar</taxon>
        <taxon>Alveolata</taxon>
        <taxon>Dinophyceae</taxon>
        <taxon>Suessiales</taxon>
        <taxon>Symbiodiniaceae</taxon>
        <taxon>Durusdinium</taxon>
    </lineage>
</organism>
<dbReference type="InterPro" id="IPR006626">
    <property type="entry name" value="PbH1"/>
</dbReference>
<evidence type="ECO:0000256" key="1">
    <source>
        <dbReference type="ARBA" id="ARBA00004167"/>
    </source>
</evidence>
<dbReference type="InterPro" id="IPR052387">
    <property type="entry name" value="Fibrocystin"/>
</dbReference>
<dbReference type="Proteomes" id="UP001642464">
    <property type="component" value="Unassembled WGS sequence"/>
</dbReference>
<dbReference type="Gene3D" id="2.60.120.260">
    <property type="entry name" value="Galactose-binding domain-like"/>
    <property type="match status" value="1"/>
</dbReference>
<dbReference type="InterPro" id="IPR035992">
    <property type="entry name" value="Ricin_B-like_lectins"/>
</dbReference>
<gene>
    <name evidence="12" type="ORF">SCF082_LOCUS30901</name>
</gene>
<dbReference type="InterPro" id="IPR011050">
    <property type="entry name" value="Pectin_lyase_fold/virulence"/>
</dbReference>
<evidence type="ECO:0000256" key="6">
    <source>
        <dbReference type="ARBA" id="ARBA00022989"/>
    </source>
</evidence>
<feature type="domain" description="G8" evidence="11">
    <location>
        <begin position="29"/>
        <end position="155"/>
    </location>
</feature>
<dbReference type="Pfam" id="PF00652">
    <property type="entry name" value="Ricin_B_lectin"/>
    <property type="match status" value="3"/>
</dbReference>
<dbReference type="EMBL" id="CAXAMM010025803">
    <property type="protein sequence ID" value="CAK9057672.1"/>
    <property type="molecule type" value="Genomic_DNA"/>
</dbReference>
<evidence type="ECO:0000256" key="8">
    <source>
        <dbReference type="ARBA" id="ARBA00023180"/>
    </source>
</evidence>
<evidence type="ECO:0000256" key="9">
    <source>
        <dbReference type="SAM" id="SignalP"/>
    </source>
</evidence>
<dbReference type="Gene3D" id="2.80.10.50">
    <property type="match status" value="3"/>
</dbReference>
<keyword evidence="4" id="KW-0812">Transmembrane</keyword>
<proteinExistence type="predicted"/>
<feature type="signal peptide" evidence="9">
    <location>
        <begin position="1"/>
        <end position="30"/>
    </location>
</feature>
<evidence type="ECO:0000259" key="11">
    <source>
        <dbReference type="PROSITE" id="PS51484"/>
    </source>
</evidence>
<dbReference type="SMART" id="SM00458">
    <property type="entry name" value="RICIN"/>
    <property type="match status" value="2"/>
</dbReference>
<dbReference type="PROSITE" id="PS50231">
    <property type="entry name" value="RICIN_B_LECTIN"/>
    <property type="match status" value="3"/>
</dbReference>
<dbReference type="InterPro" id="IPR000772">
    <property type="entry name" value="Ricin_B_lectin"/>
</dbReference>
<feature type="domain" description="Apple" evidence="10">
    <location>
        <begin position="1702"/>
        <end position="1769"/>
    </location>
</feature>
<feature type="chain" id="PRO_5047280890" evidence="9">
    <location>
        <begin position="31"/>
        <end position="1848"/>
    </location>
</feature>
<evidence type="ECO:0000256" key="3">
    <source>
        <dbReference type="ARBA" id="ARBA00022475"/>
    </source>
</evidence>
<dbReference type="PROSITE" id="PS51484">
    <property type="entry name" value="G8"/>
    <property type="match status" value="1"/>
</dbReference>
<keyword evidence="7" id="KW-0472">Membrane</keyword>
<dbReference type="Pfam" id="PF24606">
    <property type="entry name" value="CEMIP_beta-hel"/>
    <property type="match status" value="1"/>
</dbReference>
<dbReference type="PROSITE" id="PS50948">
    <property type="entry name" value="PAN"/>
    <property type="match status" value="1"/>
</dbReference>
<evidence type="ECO:0000256" key="4">
    <source>
        <dbReference type="ARBA" id="ARBA00022692"/>
    </source>
</evidence>
<dbReference type="InterPro" id="IPR012334">
    <property type="entry name" value="Pectin_lyas_fold"/>
</dbReference>
<keyword evidence="13" id="KW-1185">Reference proteome</keyword>
<sequence length="1848" mass="200853">MARSIKSGGLFPLGLAMVQWLLFLVGLASSFPEDLFSNISLSNDCLDGHCEVPAGHTWILDQSVDVKTLKVFGTVKWDTEKDGLELRAGYILVAEGGYFQVGSRTKPMELSATIYIKRGSESHQWFGDRFLASEGEARVEIHGRRLKRTWTLLARTAEKDDKQLFLKHDPLEMGWRIGDHIGLATTSRGQSPERRIVDISPATVWRLDLHNATAGVEREAASNTIDGLLNTEWSSWCAPYCTGAGDEHWLEVQLAALSEVSHVKLYWHAERYAPVSQVEVCEDRCRGVLATVGDLDLRSFKHSEPQVVKLGFQGTHIRVSASFEELKVRATPHWAGLLLYEIRAYGKEVNVTAPVVLHLDNGLSNEHWGGFREVEGYSLEMAAEVVNLNRSVVITGDHDDFKLSRKGLHTISAHGGVMDVRYTRIEYCGQQNHMGKYCLHFHHAGQCADCVFMGNTIYESAQVGITVHGTHRSLVENNILWDTAAAGIYIEDGNEMFNTLSNNVIICTWHAKCTTPWDVQLGNVAGIYMIGMTNNVIENRVAGFENCIWTIGSIALQGQGQALGRVCPQHTPFGTFRGNVCHDNNRFGIYLDNQMPRNLERDSNGFVVDMGSCGEFTQDGRDNGLSPANVIEDQFDWHNDFVGQYSMGDVAFLRFVSVNNAHDMYWKESKNFADGVSHHIKDSLFLTDPNDDTVLKVALIAGPAGPFTFRITNTTFGGGHLGCGAICAGQHCGLGGAGGPCNVQYLLSGVDFSKVHPGDKKIVFGISTVDLGYVQPIFIAEDDSLGGYRSMVSKHLNGFAKLPGCQVMGEEWDEAVACGGHVRRLNLWSANLGDLNMYGPGYDVEPTLTPVVKGMNAGKLLFEPMHGGYGAVVVVGQNYSLKGDFRGDISTELSDVILAKTFDLEETLHLTIGNETCKVSVQDDRSWLGVRGPAPWTSPRVSCLTRAFEANYLTNGGTTTSQPTTTTVTGTSGSCALESEVPCCPDGSCADRCTGSQCCPSSSGTVTCPSSSSVQISTCDAGKRFDCTGNTGVAPPGRLEGNCEFPNPPAIAYYWEPFCFLGKKGCFADGVNVECRFCGSGDFADVTCNGTGTTTLSTVSTTSSSTSRRTDGECQFPNPPLIQYYWEPDCFLGMKGCLADGSNVECRFCGSGDFADVTCITTTTTTTTTSGACSVLTGVQKSCSEDGCTVLTGGMLSRTCRQYCEEHSLICVAAWEDSNDDCNVLASLTCDQTYQGTPDLICQCAPQPPPPVIWIQNQDGLCLMAKDFNISGAAVNLHPCVPESVPSEQWIHHPSTGQLTNANELTRCLHAAEQDVPGALLVMLPCSAGSPAQNFTLDDATRQIRISSGLCLEWLPGGEWMTVVTAVCGVTNQMWYWGEDPVATTTTVVPGWTETAWGPPSASVTGLLQHSGGLCAHQTNQSLTMAVCEPGSSQWFTYNESLRQISAGGLCLASSISSSGGIALGSCNESLVTQFAFNLQSGMIWNRQMQCLEAAVPLVEGSLVHLRDCNRSQEGQRWLFNSAATTTQAPVSVGLHIKLDSGLCLASKENSSRSCLELRGCQEADQAQKWFYDETSNQLKNGWDRCLAAPHAGGILQAKIAFAPVRGGIGRACRGSSWRDNDRSNYIAFWPVDLLEVCKERCRERASCTGIEFNAWLRRCEVWIKPVTTSVKASNFTCYNASLEDPTLAIFEDVDGGADRVCRGKHSGDNSASYYTASLAESKEDCQRQCSMATGRCTGFEYHQFGRCELWSAPVGSSREASGYYCRALATVITQDCNVSDVRQSWRLDSARKILSVQDGACLDAVGGTIEGDRVRLLTCNAESQTQLWSSISMGVLQEEVHPKVVTG</sequence>
<comment type="caution">
    <text evidence="12">The sequence shown here is derived from an EMBL/GenBank/DDBJ whole genome shotgun (WGS) entry which is preliminary data.</text>
</comment>
<dbReference type="InterPro" id="IPR019316">
    <property type="entry name" value="G8_domain"/>
</dbReference>
<dbReference type="SUPFAM" id="SSF50370">
    <property type="entry name" value="Ricin B-like lectins"/>
    <property type="match status" value="4"/>
</dbReference>
<dbReference type="Pfam" id="PF10162">
    <property type="entry name" value="G8"/>
    <property type="match status" value="1"/>
</dbReference>
<dbReference type="SMART" id="SM00710">
    <property type="entry name" value="PbH1"/>
    <property type="match status" value="4"/>
</dbReference>
<dbReference type="InterPro" id="IPR055401">
    <property type="entry name" value="CEMIP_beta-hel_dom"/>
</dbReference>
<evidence type="ECO:0000256" key="2">
    <source>
        <dbReference type="ARBA" id="ARBA00004236"/>
    </source>
</evidence>
<keyword evidence="3" id="KW-1003">Cell membrane</keyword>